<gene>
    <name evidence="1" type="ORF">M23134_02211</name>
</gene>
<dbReference type="AlphaFoldDB" id="A1ZNJ0"/>
<dbReference type="InterPro" id="IPR014825">
    <property type="entry name" value="DNA_alkylation"/>
</dbReference>
<dbReference type="SUPFAM" id="SSF48371">
    <property type="entry name" value="ARM repeat"/>
    <property type="match status" value="1"/>
</dbReference>
<sequence>MMTKKTDEFITTLEAELQRHANMEIAAQQKAYMKDNFEFFGLKAPQRRAVQKPFLAKAHLPSKAEAIEIVKALWQKPQREFHHIAQELLKKYIKTFEATDIELLEWLIVRQSWWDTIDFIAPRLVGGYMKMYPNQRQVCIDQWLASGNIWLQRACVLFQLKYKKDLDTDFLEYVIGKLLGSQEFFINKAIGWILRDYSRIAPDWVTQFVQDTKGLHSLSRREALRLMKD</sequence>
<dbReference type="Gene3D" id="1.20.1660.10">
    <property type="entry name" value="Hypothetical protein (EF3068)"/>
    <property type="match status" value="1"/>
</dbReference>
<organism evidence="1 2">
    <name type="scientific">Microscilla marina ATCC 23134</name>
    <dbReference type="NCBI Taxonomy" id="313606"/>
    <lineage>
        <taxon>Bacteria</taxon>
        <taxon>Pseudomonadati</taxon>
        <taxon>Bacteroidota</taxon>
        <taxon>Cytophagia</taxon>
        <taxon>Cytophagales</taxon>
        <taxon>Microscillaceae</taxon>
        <taxon>Microscilla</taxon>
    </lineage>
</organism>
<name>A1ZNJ0_MICM2</name>
<dbReference type="PANTHER" id="PTHR34070:SF1">
    <property type="entry name" value="DNA ALKYLATION REPAIR PROTEIN"/>
    <property type="match status" value="1"/>
</dbReference>
<accession>A1ZNJ0</accession>
<comment type="caution">
    <text evidence="1">The sequence shown here is derived from an EMBL/GenBank/DDBJ whole genome shotgun (WGS) entry which is preliminary data.</text>
</comment>
<evidence type="ECO:0000313" key="1">
    <source>
        <dbReference type="EMBL" id="EAY28101.1"/>
    </source>
</evidence>
<dbReference type="Pfam" id="PF08713">
    <property type="entry name" value="DNA_alkylation"/>
    <property type="match status" value="1"/>
</dbReference>
<dbReference type="OrthoDB" id="1117222at2"/>
<dbReference type="eggNOG" id="COG4912">
    <property type="taxonomic scope" value="Bacteria"/>
</dbReference>
<proteinExistence type="predicted"/>
<dbReference type="RefSeq" id="WP_004156026.1">
    <property type="nucleotide sequence ID" value="NZ_AAWS01000018.1"/>
</dbReference>
<dbReference type="CDD" id="cd07064">
    <property type="entry name" value="AlkD_like_1"/>
    <property type="match status" value="1"/>
</dbReference>
<dbReference type="PANTHER" id="PTHR34070">
    <property type="entry name" value="ARMADILLO-TYPE FOLD"/>
    <property type="match status" value="1"/>
</dbReference>
<dbReference type="Gene3D" id="1.25.40.290">
    <property type="entry name" value="ARM repeat domains"/>
    <property type="match status" value="1"/>
</dbReference>
<dbReference type="EMBL" id="AAWS01000018">
    <property type="protein sequence ID" value="EAY28101.1"/>
    <property type="molecule type" value="Genomic_DNA"/>
</dbReference>
<reference evidence="1 2" key="1">
    <citation type="submission" date="2007-01" db="EMBL/GenBank/DDBJ databases">
        <authorList>
            <person name="Haygood M."/>
            <person name="Podell S."/>
            <person name="Anderson C."/>
            <person name="Hopkinson B."/>
            <person name="Roe K."/>
            <person name="Barbeau K."/>
            <person name="Gaasterland T."/>
            <person name="Ferriera S."/>
            <person name="Johnson J."/>
            <person name="Kravitz S."/>
            <person name="Beeson K."/>
            <person name="Sutton G."/>
            <person name="Rogers Y.-H."/>
            <person name="Friedman R."/>
            <person name="Frazier M."/>
            <person name="Venter J.C."/>
        </authorList>
    </citation>
    <scope>NUCLEOTIDE SEQUENCE [LARGE SCALE GENOMIC DNA]</scope>
    <source>
        <strain evidence="1 2">ATCC 23134</strain>
    </source>
</reference>
<dbReference type="Proteomes" id="UP000004095">
    <property type="component" value="Unassembled WGS sequence"/>
</dbReference>
<dbReference type="InterPro" id="IPR016024">
    <property type="entry name" value="ARM-type_fold"/>
</dbReference>
<keyword evidence="2" id="KW-1185">Reference proteome</keyword>
<evidence type="ECO:0000313" key="2">
    <source>
        <dbReference type="Proteomes" id="UP000004095"/>
    </source>
</evidence>
<protein>
    <submittedName>
        <fullName evidence="1">DNA alkylation repair enzyme</fullName>
    </submittedName>
</protein>